<evidence type="ECO:0000313" key="7">
    <source>
        <dbReference type="Proteomes" id="UP000683291"/>
    </source>
</evidence>
<dbReference type="EMBL" id="CP073581">
    <property type="protein sequence ID" value="QUJ76254.1"/>
    <property type="molecule type" value="Genomic_DNA"/>
</dbReference>
<dbReference type="Gene3D" id="1.20.120.1630">
    <property type="match status" value="1"/>
</dbReference>
<protein>
    <submittedName>
        <fullName evidence="6">Phosphatidylethanolamine N-methyltransferase family protein</fullName>
    </submittedName>
</protein>
<evidence type="ECO:0000256" key="2">
    <source>
        <dbReference type="ARBA" id="ARBA00022692"/>
    </source>
</evidence>
<comment type="subcellular location">
    <subcellularLocation>
        <location evidence="1">Endomembrane system</location>
        <topology evidence="1">Multi-pass membrane protein</topology>
    </subcellularLocation>
</comment>
<reference evidence="6" key="1">
    <citation type="submission" date="2021-04" db="EMBL/GenBank/DDBJ databases">
        <title>Complete genome sequence for Sulfitobacter sp. strain JK7-1.</title>
        <authorList>
            <person name="Park S.-J."/>
        </authorList>
    </citation>
    <scope>NUCLEOTIDE SEQUENCE</scope>
    <source>
        <strain evidence="6">JK7-1</strain>
    </source>
</reference>
<dbReference type="Pfam" id="PF04191">
    <property type="entry name" value="PEMT"/>
    <property type="match status" value="1"/>
</dbReference>
<feature type="transmembrane region" description="Helical" evidence="5">
    <location>
        <begin position="72"/>
        <end position="91"/>
    </location>
</feature>
<name>A0A975JD28_9RHOB</name>
<proteinExistence type="predicted"/>
<keyword evidence="2 5" id="KW-0812">Transmembrane</keyword>
<feature type="transmembrane region" description="Helical" evidence="5">
    <location>
        <begin position="123"/>
        <end position="156"/>
    </location>
</feature>
<feature type="transmembrane region" description="Helical" evidence="5">
    <location>
        <begin position="6"/>
        <end position="26"/>
    </location>
</feature>
<organism evidence="6 7">
    <name type="scientific">Sulfitobacter albidus</name>
    <dbReference type="NCBI Taxonomy" id="2829501"/>
    <lineage>
        <taxon>Bacteria</taxon>
        <taxon>Pseudomonadati</taxon>
        <taxon>Pseudomonadota</taxon>
        <taxon>Alphaproteobacteria</taxon>
        <taxon>Rhodobacterales</taxon>
        <taxon>Roseobacteraceae</taxon>
        <taxon>Sulfitobacter</taxon>
    </lineage>
</organism>
<dbReference type="AlphaFoldDB" id="A0A975JD28"/>
<dbReference type="GO" id="GO:0012505">
    <property type="term" value="C:endomembrane system"/>
    <property type="evidence" value="ECO:0007669"/>
    <property type="project" value="UniProtKB-SubCell"/>
</dbReference>
<evidence type="ECO:0000256" key="5">
    <source>
        <dbReference type="SAM" id="Phobius"/>
    </source>
</evidence>
<evidence type="ECO:0000256" key="4">
    <source>
        <dbReference type="ARBA" id="ARBA00023136"/>
    </source>
</evidence>
<dbReference type="RefSeq" id="WP_212704452.1">
    <property type="nucleotide sequence ID" value="NZ_CP073581.1"/>
</dbReference>
<evidence type="ECO:0000256" key="3">
    <source>
        <dbReference type="ARBA" id="ARBA00022989"/>
    </source>
</evidence>
<keyword evidence="3 5" id="KW-1133">Transmembrane helix</keyword>
<sequence length="183" mass="20014">MMPNVLVFTGLMIAAATFAAMLWSIAYPARRLWPPKRYTMVTPILVWVPTFTLSGILIVLGVVEWGSLAIPTWLRFGMGVPLIIAGNVVVWSEAAKFGVAQTGGAKGTLRTSGMYRYSRNPQYVADIAMIIGWIILSASADAALVGLAGIIVLITAPFAEEPWLKEQYGSAFEDYKAKVRRFL</sequence>
<feature type="transmembrane region" description="Helical" evidence="5">
    <location>
        <begin position="38"/>
        <end position="60"/>
    </location>
</feature>
<dbReference type="KEGG" id="sual:KDD17_15325"/>
<keyword evidence="4 5" id="KW-0472">Membrane</keyword>
<evidence type="ECO:0000313" key="6">
    <source>
        <dbReference type="EMBL" id="QUJ76254.1"/>
    </source>
</evidence>
<gene>
    <name evidence="6" type="ORF">KDD17_15325</name>
</gene>
<accession>A0A975JD28</accession>
<evidence type="ECO:0000256" key="1">
    <source>
        <dbReference type="ARBA" id="ARBA00004127"/>
    </source>
</evidence>
<keyword evidence="7" id="KW-1185">Reference proteome</keyword>
<dbReference type="InterPro" id="IPR007318">
    <property type="entry name" value="Phopholipid_MeTrfase"/>
</dbReference>
<dbReference type="Proteomes" id="UP000683291">
    <property type="component" value="Chromosome 1"/>
</dbReference>